<evidence type="ECO:0000259" key="1">
    <source>
        <dbReference type="SMART" id="SM00989"/>
    </source>
</evidence>
<dbReference type="Proteomes" id="UP000027153">
    <property type="component" value="Unassembled WGS sequence"/>
</dbReference>
<dbReference type="Pfam" id="PF02830">
    <property type="entry name" value="V4R"/>
    <property type="match status" value="1"/>
</dbReference>
<reference evidence="2 3" key="1">
    <citation type="journal article" date="2013" name="Nature">
        <title>Anaerobic oxidation of methane coupled to nitrate reduction in a novel archaeal lineage.</title>
        <authorList>
            <person name="Haroon M.F."/>
            <person name="Hu S."/>
            <person name="Shi Y."/>
            <person name="Imelfort M."/>
            <person name="Keller J."/>
            <person name="Hugenholtz P."/>
            <person name="Yuan Z."/>
            <person name="Tyson G.W."/>
        </authorList>
    </citation>
    <scope>NUCLEOTIDE SEQUENCE [LARGE SCALE GENOMIC DNA]</scope>
    <source>
        <strain evidence="2 3">ANME-2d</strain>
    </source>
</reference>
<proteinExistence type="predicted"/>
<keyword evidence="3" id="KW-1185">Reference proteome</keyword>
<name>A0A062V6P0_9EURY</name>
<evidence type="ECO:0000313" key="2">
    <source>
        <dbReference type="EMBL" id="KCZ72263.1"/>
    </source>
</evidence>
<dbReference type="SMART" id="SM00989">
    <property type="entry name" value="V4R"/>
    <property type="match status" value="1"/>
</dbReference>
<dbReference type="Pfam" id="PF19367">
    <property type="entry name" value="DUF5943"/>
    <property type="match status" value="1"/>
</dbReference>
<dbReference type="OrthoDB" id="371687at2157"/>
<dbReference type="PANTHER" id="PTHR35090">
    <property type="entry name" value="DNA-DIRECTED RNA POLYMERASE SUBUNIT I"/>
    <property type="match status" value="1"/>
</dbReference>
<dbReference type="AlphaFoldDB" id="A0A062V6P0"/>
<comment type="caution">
    <text evidence="2">The sequence shown here is derived from an EMBL/GenBank/DDBJ whole genome shotgun (WGS) entry which is preliminary data.</text>
</comment>
<gene>
    <name evidence="2" type="ORF">ANME2D_01668</name>
</gene>
<dbReference type="Gene3D" id="3.30.1380.20">
    <property type="entry name" value="Trafficking protein particle complex subunit 3"/>
    <property type="match status" value="1"/>
</dbReference>
<feature type="domain" description="4-vinyl reductase 4VR" evidence="1">
    <location>
        <begin position="104"/>
        <end position="166"/>
    </location>
</feature>
<dbReference type="RefSeq" id="WP_048090356.1">
    <property type="nucleotide sequence ID" value="NZ_JMIY01000003.1"/>
</dbReference>
<sequence length="168" mass="18966">MLKDVKETASWERNKGEFSVIEVPAIIVSIETFVNLQKDAEKILGLDGASVLLYEAGKKAGLRWINRFSNEWGLKDKKFIEAVQNFYAELGWGKFSVEENNKNELVVRVENSFIVRGYGNSETAICHFLRGYNAGLAEVLKGMDIDAEEVRCTAKGDDCCEFVMKRVD</sequence>
<protein>
    <submittedName>
        <fullName evidence="2">Putative hydrocarbon binding protein (Contains V4R domain)</fullName>
    </submittedName>
</protein>
<accession>A0A062V6P0</accession>
<dbReference type="EMBL" id="JMIY01000003">
    <property type="protein sequence ID" value="KCZ72263.1"/>
    <property type="molecule type" value="Genomic_DNA"/>
</dbReference>
<organism evidence="2 3">
    <name type="scientific">Candidatus Methanoperedens nitratireducens</name>
    <dbReference type="NCBI Taxonomy" id="1392998"/>
    <lineage>
        <taxon>Archaea</taxon>
        <taxon>Methanobacteriati</taxon>
        <taxon>Methanobacteriota</taxon>
        <taxon>Stenosarchaea group</taxon>
        <taxon>Methanomicrobia</taxon>
        <taxon>Methanosarcinales</taxon>
        <taxon>ANME-2 cluster</taxon>
        <taxon>Candidatus Methanoperedentaceae</taxon>
        <taxon>Candidatus Methanoperedens</taxon>
    </lineage>
</organism>
<dbReference type="InterPro" id="IPR045987">
    <property type="entry name" value="DUF5943"/>
</dbReference>
<evidence type="ECO:0000313" key="3">
    <source>
        <dbReference type="Proteomes" id="UP000027153"/>
    </source>
</evidence>
<dbReference type="InterPro" id="IPR024096">
    <property type="entry name" value="NO_sig/Golgi_transp_ligand-bd"/>
</dbReference>
<dbReference type="InterPro" id="IPR004096">
    <property type="entry name" value="V4R"/>
</dbReference>
<dbReference type="SUPFAM" id="SSF111126">
    <property type="entry name" value="Ligand-binding domain in the NO signalling and Golgi transport"/>
    <property type="match status" value="1"/>
</dbReference>
<dbReference type="PANTHER" id="PTHR35090:SF1">
    <property type="entry name" value="SLR0144 PROTEIN"/>
    <property type="match status" value="1"/>
</dbReference>